<dbReference type="EMBL" id="JAEDAH010000105">
    <property type="protein sequence ID" value="MCA6065467.1"/>
    <property type="molecule type" value="Genomic_DNA"/>
</dbReference>
<comment type="caution">
    <text evidence="2">The sequence shown here is derived from an EMBL/GenBank/DDBJ whole genome shotgun (WGS) entry which is preliminary data.</text>
</comment>
<sequence length="94" mass="10177">MRVVVLPKTEGETVLESLEAMGVEHEYQCRSGYCGACRSKASGVVDYVLEPVALINAGEILPCCCIAKGPVLIEINEQSLTEGLSELIFFKKQA</sequence>
<dbReference type="NCBIfam" id="NF007985">
    <property type="entry name" value="PRK10713.1"/>
    <property type="match status" value="1"/>
</dbReference>
<dbReference type="InterPro" id="IPR036010">
    <property type="entry name" value="2Fe-2S_ferredoxin-like_sf"/>
</dbReference>
<feature type="domain" description="2Fe-2S ferredoxin-type" evidence="1">
    <location>
        <begin position="1"/>
        <end position="79"/>
    </location>
</feature>
<accession>A0ABS7ZUN2</accession>
<evidence type="ECO:0000259" key="1">
    <source>
        <dbReference type="PROSITE" id="PS51085"/>
    </source>
</evidence>
<name>A0ABS7ZUN2_9GAMM</name>
<dbReference type="CDD" id="cd00207">
    <property type="entry name" value="fer2"/>
    <property type="match status" value="1"/>
</dbReference>
<proteinExistence type="predicted"/>
<organism evidence="2 3">
    <name type="scientific">Thalassolituus marinus</name>
    <dbReference type="NCBI Taxonomy" id="671053"/>
    <lineage>
        <taxon>Bacteria</taxon>
        <taxon>Pseudomonadati</taxon>
        <taxon>Pseudomonadota</taxon>
        <taxon>Gammaproteobacteria</taxon>
        <taxon>Oceanospirillales</taxon>
        <taxon>Oceanospirillaceae</taxon>
        <taxon>Thalassolituus</taxon>
    </lineage>
</organism>
<dbReference type="PROSITE" id="PS51085">
    <property type="entry name" value="2FE2S_FER_2"/>
    <property type="match status" value="1"/>
</dbReference>
<evidence type="ECO:0000313" key="3">
    <source>
        <dbReference type="Proteomes" id="UP000714380"/>
    </source>
</evidence>
<dbReference type="Pfam" id="PF00111">
    <property type="entry name" value="Fer2"/>
    <property type="match status" value="1"/>
</dbReference>
<evidence type="ECO:0000313" key="2">
    <source>
        <dbReference type="EMBL" id="MCA6065467.1"/>
    </source>
</evidence>
<dbReference type="Proteomes" id="UP000714380">
    <property type="component" value="Unassembled WGS sequence"/>
</dbReference>
<dbReference type="PROSITE" id="PS00197">
    <property type="entry name" value="2FE2S_FER_1"/>
    <property type="match status" value="1"/>
</dbReference>
<dbReference type="RefSeq" id="WP_225677431.1">
    <property type="nucleotide sequence ID" value="NZ_JAEDAH010000105.1"/>
</dbReference>
<protein>
    <submittedName>
        <fullName evidence="2">2Fe-2S iron-sulfur cluster binding domain-containing protein</fullName>
    </submittedName>
</protein>
<dbReference type="Gene3D" id="3.10.20.30">
    <property type="match status" value="1"/>
</dbReference>
<dbReference type="SUPFAM" id="SSF54292">
    <property type="entry name" value="2Fe-2S ferredoxin-like"/>
    <property type="match status" value="1"/>
</dbReference>
<gene>
    <name evidence="2" type="ORF">I9W95_17860</name>
</gene>
<keyword evidence="3" id="KW-1185">Reference proteome</keyword>
<dbReference type="InterPro" id="IPR012675">
    <property type="entry name" value="Beta-grasp_dom_sf"/>
</dbReference>
<dbReference type="InterPro" id="IPR001041">
    <property type="entry name" value="2Fe-2S_ferredoxin-type"/>
</dbReference>
<reference evidence="2 3" key="1">
    <citation type="submission" date="2020-12" db="EMBL/GenBank/DDBJ databases">
        <title>Novel Thalassolituus-related marine hydrocarbonoclastic bacteria mediated algae-derived hydrocarbons mineralization in twilight zone of the northern South China Sea.</title>
        <authorList>
            <person name="Dong C."/>
        </authorList>
    </citation>
    <scope>NUCLEOTIDE SEQUENCE [LARGE SCALE GENOMIC DNA]</scope>
    <source>
        <strain evidence="2 3">IMCC1826</strain>
    </source>
</reference>
<dbReference type="InterPro" id="IPR006058">
    <property type="entry name" value="2Fe2S_fd_BS"/>
</dbReference>